<keyword evidence="2" id="KW-1185">Reference proteome</keyword>
<evidence type="ECO:0000313" key="1">
    <source>
        <dbReference type="EMBL" id="PMD59618.1"/>
    </source>
</evidence>
<dbReference type="Proteomes" id="UP000235371">
    <property type="component" value="Unassembled WGS sequence"/>
</dbReference>
<dbReference type="EMBL" id="KZ613813">
    <property type="protein sequence ID" value="PMD59618.1"/>
    <property type="molecule type" value="Genomic_DNA"/>
</dbReference>
<reference evidence="1 2" key="1">
    <citation type="submission" date="2016-04" db="EMBL/GenBank/DDBJ databases">
        <title>A degradative enzymes factory behind the ericoid mycorrhizal symbiosis.</title>
        <authorList>
            <consortium name="DOE Joint Genome Institute"/>
            <person name="Martino E."/>
            <person name="Morin E."/>
            <person name="Grelet G."/>
            <person name="Kuo A."/>
            <person name="Kohler A."/>
            <person name="Daghino S."/>
            <person name="Barry K."/>
            <person name="Choi C."/>
            <person name="Cichocki N."/>
            <person name="Clum A."/>
            <person name="Copeland A."/>
            <person name="Hainaut M."/>
            <person name="Haridas S."/>
            <person name="Labutti K."/>
            <person name="Lindquist E."/>
            <person name="Lipzen A."/>
            <person name="Khouja H.-R."/>
            <person name="Murat C."/>
            <person name="Ohm R."/>
            <person name="Olson A."/>
            <person name="Spatafora J."/>
            <person name="Veneault-Fourrey C."/>
            <person name="Henrissat B."/>
            <person name="Grigoriev I."/>
            <person name="Martin F."/>
            <person name="Perotto S."/>
        </authorList>
    </citation>
    <scope>NUCLEOTIDE SEQUENCE [LARGE SCALE GENOMIC DNA]</scope>
    <source>
        <strain evidence="1 2">E</strain>
    </source>
</reference>
<dbReference type="AlphaFoldDB" id="A0A2J6T9E0"/>
<dbReference type="RefSeq" id="XP_024736522.1">
    <property type="nucleotide sequence ID" value="XM_024872568.1"/>
</dbReference>
<dbReference type="OrthoDB" id="3556193at2759"/>
<accession>A0A2J6T9E0</accession>
<name>A0A2J6T9E0_9HELO</name>
<gene>
    <name evidence="1" type="ORF">K444DRAFT_406750</name>
</gene>
<organism evidence="1 2">
    <name type="scientific">Hyaloscypha bicolor E</name>
    <dbReference type="NCBI Taxonomy" id="1095630"/>
    <lineage>
        <taxon>Eukaryota</taxon>
        <taxon>Fungi</taxon>
        <taxon>Dikarya</taxon>
        <taxon>Ascomycota</taxon>
        <taxon>Pezizomycotina</taxon>
        <taxon>Leotiomycetes</taxon>
        <taxon>Helotiales</taxon>
        <taxon>Hyaloscyphaceae</taxon>
        <taxon>Hyaloscypha</taxon>
        <taxon>Hyaloscypha bicolor</taxon>
    </lineage>
</organism>
<dbReference type="GeneID" id="36580648"/>
<evidence type="ECO:0000313" key="2">
    <source>
        <dbReference type="Proteomes" id="UP000235371"/>
    </source>
</evidence>
<dbReference type="InParanoid" id="A0A2J6T9E0"/>
<protein>
    <submittedName>
        <fullName evidence="1">Uncharacterized protein</fullName>
    </submittedName>
</protein>
<proteinExistence type="predicted"/>
<sequence>MSQQSTINLNILQNKEDFELEPISKQPPIFKLGLMKKTLDSPKANPENINNYRTVTVRCLFKGCTKKFKN</sequence>